<evidence type="ECO:0000256" key="4">
    <source>
        <dbReference type="SAM" id="SignalP"/>
    </source>
</evidence>
<feature type="region of interest" description="Disordered" evidence="2">
    <location>
        <begin position="186"/>
        <end position="212"/>
    </location>
</feature>
<keyword evidence="3" id="KW-0472">Membrane</keyword>
<feature type="compositionally biased region" description="Low complexity" evidence="2">
    <location>
        <begin position="120"/>
        <end position="168"/>
    </location>
</feature>
<keyword evidence="7" id="KW-1185">Reference proteome</keyword>
<keyword evidence="3" id="KW-0812">Transmembrane</keyword>
<dbReference type="Pfam" id="PF07983">
    <property type="entry name" value="X8"/>
    <property type="match status" value="1"/>
</dbReference>
<evidence type="ECO:0000259" key="5">
    <source>
        <dbReference type="SMART" id="SM00768"/>
    </source>
</evidence>
<feature type="domain" description="X8" evidence="5">
    <location>
        <begin position="21"/>
        <end position="107"/>
    </location>
</feature>
<evidence type="ECO:0000313" key="7">
    <source>
        <dbReference type="Proteomes" id="UP001152561"/>
    </source>
</evidence>
<dbReference type="GO" id="GO:0009506">
    <property type="term" value="C:plasmodesma"/>
    <property type="evidence" value="ECO:0007669"/>
    <property type="project" value="UniProtKB-ARBA"/>
</dbReference>
<feature type="transmembrane region" description="Helical" evidence="3">
    <location>
        <begin position="225"/>
        <end position="243"/>
    </location>
</feature>
<protein>
    <recommendedName>
        <fullName evidence="5">X8 domain-containing protein</fullName>
    </recommendedName>
</protein>
<dbReference type="OrthoDB" id="1930814at2759"/>
<keyword evidence="1 4" id="KW-0732">Signal</keyword>
<sequence length="245" mass="24127">MATFVLFLVLFLAITGHSSGLYCICKDGASDQQLQKNIDYACGAGADCTPITQNGPCFNPNTIKDHCNYAVNSYYQRKGAAGASCDFSGTATTSPNPPTTTGSGCVYQSSPGNTGGGGTTPTVAPPGTTTPTIAPPGTTTPTIAPPGTTTPTIAPPGTTTPTIAPPGSTIPTTAPPGITTPGIGAGTGTGTGTGTGIETTPGTSNPIFGLGPSGAGTDGNAAGHLPNSIFFTIILLAVSFVFLRV</sequence>
<feature type="region of interest" description="Disordered" evidence="2">
    <location>
        <begin position="91"/>
        <end position="168"/>
    </location>
</feature>
<evidence type="ECO:0000256" key="2">
    <source>
        <dbReference type="SAM" id="MobiDB-lite"/>
    </source>
</evidence>
<keyword evidence="3" id="KW-1133">Transmembrane helix</keyword>
<feature type="signal peptide" evidence="4">
    <location>
        <begin position="1"/>
        <end position="20"/>
    </location>
</feature>
<evidence type="ECO:0000313" key="6">
    <source>
        <dbReference type="EMBL" id="KAJ8563046.1"/>
    </source>
</evidence>
<feature type="compositionally biased region" description="Gly residues" evidence="2">
    <location>
        <begin position="186"/>
        <end position="195"/>
    </location>
</feature>
<organism evidence="6 7">
    <name type="scientific">Anisodus acutangulus</name>
    <dbReference type="NCBI Taxonomy" id="402998"/>
    <lineage>
        <taxon>Eukaryota</taxon>
        <taxon>Viridiplantae</taxon>
        <taxon>Streptophyta</taxon>
        <taxon>Embryophyta</taxon>
        <taxon>Tracheophyta</taxon>
        <taxon>Spermatophyta</taxon>
        <taxon>Magnoliopsida</taxon>
        <taxon>eudicotyledons</taxon>
        <taxon>Gunneridae</taxon>
        <taxon>Pentapetalae</taxon>
        <taxon>asterids</taxon>
        <taxon>lamiids</taxon>
        <taxon>Solanales</taxon>
        <taxon>Solanaceae</taxon>
        <taxon>Solanoideae</taxon>
        <taxon>Hyoscyameae</taxon>
        <taxon>Anisodus</taxon>
    </lineage>
</organism>
<dbReference type="EMBL" id="JAJAGQ010000005">
    <property type="protein sequence ID" value="KAJ8563046.1"/>
    <property type="molecule type" value="Genomic_DNA"/>
</dbReference>
<dbReference type="SMART" id="SM00768">
    <property type="entry name" value="X8"/>
    <property type="match status" value="1"/>
</dbReference>
<dbReference type="PANTHER" id="PTHR31044">
    <property type="entry name" value="BETA-1,3 GLUCANASE"/>
    <property type="match status" value="1"/>
</dbReference>
<reference evidence="7" key="1">
    <citation type="journal article" date="2023" name="Proc. Natl. Acad. Sci. U.S.A.">
        <title>Genomic and structural basis for evolution of tropane alkaloid biosynthesis.</title>
        <authorList>
            <person name="Wanga Y.-J."/>
            <person name="Taina T."/>
            <person name="Yua J.-Y."/>
            <person name="Lia J."/>
            <person name="Xua B."/>
            <person name="Chenc J."/>
            <person name="D'Auriad J.C."/>
            <person name="Huanga J.-P."/>
            <person name="Huanga S.-X."/>
        </authorList>
    </citation>
    <scope>NUCLEOTIDE SEQUENCE [LARGE SCALE GENOMIC DNA]</scope>
    <source>
        <strain evidence="7">cv. KIB-2019</strain>
    </source>
</reference>
<accession>A0A9Q1RMS8</accession>
<proteinExistence type="predicted"/>
<dbReference type="PANTHER" id="PTHR31044:SF60">
    <property type="entry name" value="PLASMODESMATA CALLOSE-BINDING PROTEIN 4"/>
    <property type="match status" value="1"/>
</dbReference>
<feature type="compositionally biased region" description="Low complexity" evidence="2">
    <location>
        <begin position="91"/>
        <end position="104"/>
    </location>
</feature>
<name>A0A9Q1RMS8_9SOLA</name>
<dbReference type="Gene3D" id="1.20.58.1040">
    <property type="match status" value="1"/>
</dbReference>
<dbReference type="InterPro" id="IPR044788">
    <property type="entry name" value="X8_dom_prot"/>
</dbReference>
<evidence type="ECO:0000256" key="1">
    <source>
        <dbReference type="ARBA" id="ARBA00022729"/>
    </source>
</evidence>
<dbReference type="InterPro" id="IPR012946">
    <property type="entry name" value="X8"/>
</dbReference>
<gene>
    <name evidence="6" type="ORF">K7X08_031498</name>
</gene>
<feature type="chain" id="PRO_5040272413" description="X8 domain-containing protein" evidence="4">
    <location>
        <begin position="21"/>
        <end position="245"/>
    </location>
</feature>
<evidence type="ECO:0000256" key="3">
    <source>
        <dbReference type="SAM" id="Phobius"/>
    </source>
</evidence>
<dbReference type="AlphaFoldDB" id="A0A9Q1RMS8"/>
<dbReference type="Proteomes" id="UP001152561">
    <property type="component" value="Unassembled WGS sequence"/>
</dbReference>
<comment type="caution">
    <text evidence="6">The sequence shown here is derived from an EMBL/GenBank/DDBJ whole genome shotgun (WGS) entry which is preliminary data.</text>
</comment>